<comment type="caution">
    <text evidence="1">The sequence shown here is derived from an EMBL/GenBank/DDBJ whole genome shotgun (WGS) entry which is preliminary data.</text>
</comment>
<dbReference type="NCBIfam" id="TIGR02856">
    <property type="entry name" value="spore_yqfC"/>
    <property type="match status" value="1"/>
</dbReference>
<evidence type="ECO:0000313" key="1">
    <source>
        <dbReference type="EMBL" id="RCW65331.1"/>
    </source>
</evidence>
<dbReference type="RefSeq" id="WP_114353622.1">
    <property type="nucleotide sequence ID" value="NZ_QPJJ01000011.1"/>
</dbReference>
<keyword evidence="2" id="KW-1185">Reference proteome</keyword>
<organism evidence="1 2">
    <name type="scientific">Saliterribacillus persicus</name>
    <dbReference type="NCBI Taxonomy" id="930114"/>
    <lineage>
        <taxon>Bacteria</taxon>
        <taxon>Bacillati</taxon>
        <taxon>Bacillota</taxon>
        <taxon>Bacilli</taxon>
        <taxon>Bacillales</taxon>
        <taxon>Bacillaceae</taxon>
        <taxon>Saliterribacillus</taxon>
    </lineage>
</organism>
<proteinExistence type="predicted"/>
<dbReference type="InterPro" id="IPR022477">
    <property type="entry name" value="Spore_YqfC"/>
</dbReference>
<evidence type="ECO:0000313" key="2">
    <source>
        <dbReference type="Proteomes" id="UP000252585"/>
    </source>
</evidence>
<dbReference type="Pfam" id="PF07873">
    <property type="entry name" value="YabP"/>
    <property type="match status" value="1"/>
</dbReference>
<gene>
    <name evidence="1" type="ORF">DFR57_11159</name>
</gene>
<dbReference type="EMBL" id="QPJJ01000011">
    <property type="protein sequence ID" value="RCW65331.1"/>
    <property type="molecule type" value="Genomic_DNA"/>
</dbReference>
<sequence>MRDRFSIFKKNLPRILDLPDDVLLGLPKITMVGSLHAYVENHQGLLFFSEKEIHIKTQNGLVKIVGNAFVLKMMLYDEVLIEGEINDVTFELEK</sequence>
<name>A0A368XBI3_9BACI</name>
<dbReference type="InterPro" id="IPR022476">
    <property type="entry name" value="Spore_YabP/YqfC"/>
</dbReference>
<protein>
    <submittedName>
        <fullName evidence="1">Sporulation protein YqfC</fullName>
    </submittedName>
</protein>
<reference evidence="1 2" key="1">
    <citation type="submission" date="2018-07" db="EMBL/GenBank/DDBJ databases">
        <title>Genomic Encyclopedia of Type Strains, Phase IV (KMG-IV): sequencing the most valuable type-strain genomes for metagenomic binning, comparative biology and taxonomic classification.</title>
        <authorList>
            <person name="Goeker M."/>
        </authorList>
    </citation>
    <scope>NUCLEOTIDE SEQUENCE [LARGE SCALE GENOMIC DNA]</scope>
    <source>
        <strain evidence="1 2">DSM 27696</strain>
    </source>
</reference>
<accession>A0A368XBI3</accession>
<dbReference type="OrthoDB" id="2989236at2"/>
<dbReference type="Proteomes" id="UP000252585">
    <property type="component" value="Unassembled WGS sequence"/>
</dbReference>
<dbReference type="AlphaFoldDB" id="A0A368XBI3"/>